<dbReference type="SMART" id="SM00487">
    <property type="entry name" value="DEXDc"/>
    <property type="match status" value="1"/>
</dbReference>
<dbReference type="PANTHER" id="PTHR18934">
    <property type="entry name" value="ATP-DEPENDENT RNA HELICASE"/>
    <property type="match status" value="1"/>
</dbReference>
<keyword evidence="2" id="KW-0547">Nucleotide-binding</keyword>
<dbReference type="CDD" id="cd18791">
    <property type="entry name" value="SF2_C_RHA"/>
    <property type="match status" value="1"/>
</dbReference>
<evidence type="ECO:0000313" key="11">
    <source>
        <dbReference type="Proteomes" id="UP000694546"/>
    </source>
</evidence>
<evidence type="ECO:0000313" key="10">
    <source>
        <dbReference type="Ensembl" id="ENSGMOP00000041681.1"/>
    </source>
</evidence>
<evidence type="ECO:0000256" key="5">
    <source>
        <dbReference type="ARBA" id="ARBA00022840"/>
    </source>
</evidence>
<dbReference type="InterPro" id="IPR007502">
    <property type="entry name" value="Helicase-assoc_dom"/>
</dbReference>
<dbReference type="EC" id="3.6.4.13" evidence="1"/>
<gene>
    <name evidence="10" type="primary">dhx38</name>
</gene>
<dbReference type="AlphaFoldDB" id="A0A8C5B6P4"/>
<dbReference type="Pfam" id="PF21010">
    <property type="entry name" value="HA2_C"/>
    <property type="match status" value="1"/>
</dbReference>
<keyword evidence="11" id="KW-1185">Reference proteome</keyword>
<comment type="catalytic activity">
    <reaction evidence="7">
        <text>ATP + H2O = ADP + phosphate + H(+)</text>
        <dbReference type="Rhea" id="RHEA:13065"/>
        <dbReference type="ChEBI" id="CHEBI:15377"/>
        <dbReference type="ChEBI" id="CHEBI:15378"/>
        <dbReference type="ChEBI" id="CHEBI:30616"/>
        <dbReference type="ChEBI" id="CHEBI:43474"/>
        <dbReference type="ChEBI" id="CHEBI:456216"/>
        <dbReference type="EC" id="3.6.4.13"/>
    </reaction>
</comment>
<dbReference type="Pfam" id="PF00271">
    <property type="entry name" value="Helicase_C"/>
    <property type="match status" value="1"/>
</dbReference>
<keyword evidence="3" id="KW-0378">Hydrolase</keyword>
<keyword evidence="4" id="KW-0347">Helicase</keyword>
<proteinExistence type="inferred from homology"/>
<feature type="domain" description="Helicase ATP-binding" evidence="8">
    <location>
        <begin position="57"/>
        <end position="180"/>
    </location>
</feature>
<dbReference type="InterPro" id="IPR014001">
    <property type="entry name" value="Helicase_ATP-bd"/>
</dbReference>
<protein>
    <recommendedName>
        <fullName evidence="1">RNA helicase</fullName>
        <ecNumber evidence="1">3.6.4.13</ecNumber>
    </recommendedName>
</protein>
<evidence type="ECO:0000259" key="8">
    <source>
        <dbReference type="PROSITE" id="PS51192"/>
    </source>
</evidence>
<dbReference type="SMART" id="SM00847">
    <property type="entry name" value="HA2"/>
    <property type="match status" value="1"/>
</dbReference>
<dbReference type="GO" id="GO:0005524">
    <property type="term" value="F:ATP binding"/>
    <property type="evidence" value="ECO:0007669"/>
    <property type="project" value="UniProtKB-KW"/>
</dbReference>
<dbReference type="SUPFAM" id="SSF52540">
    <property type="entry name" value="P-loop containing nucleoside triphosphate hydrolases"/>
    <property type="match status" value="1"/>
</dbReference>
<accession>A0A8C5B6P4</accession>
<dbReference type="PROSITE" id="PS51192">
    <property type="entry name" value="HELICASE_ATP_BIND_1"/>
    <property type="match status" value="1"/>
</dbReference>
<dbReference type="Gene3D" id="1.20.120.1080">
    <property type="match status" value="1"/>
</dbReference>
<dbReference type="InterPro" id="IPR011709">
    <property type="entry name" value="DEAD-box_helicase_OB_fold"/>
</dbReference>
<dbReference type="SMART" id="SM00490">
    <property type="entry name" value="HELICc"/>
    <property type="match status" value="1"/>
</dbReference>
<dbReference type="Pfam" id="PF07717">
    <property type="entry name" value="OB_NTP_bind"/>
    <property type="match status" value="1"/>
</dbReference>
<dbReference type="PANTHER" id="PTHR18934:SF91">
    <property type="entry name" value="PRE-MRNA-SPLICING FACTOR ATP-DEPENDENT RNA HELICASE PRP16"/>
    <property type="match status" value="1"/>
</dbReference>
<feature type="domain" description="Helicase C-terminal" evidence="9">
    <location>
        <begin position="202"/>
        <end position="377"/>
    </location>
</feature>
<dbReference type="Ensembl" id="ENSGMOT00000059968.1">
    <property type="protein sequence ID" value="ENSGMOP00000041681.1"/>
    <property type="gene ID" value="ENSGMOG00000002840.2"/>
</dbReference>
<comment type="similarity">
    <text evidence="6">Belongs to the DEAD box helicase family. DEAH subfamily. PRP16 sub-subfamily.</text>
</comment>
<evidence type="ECO:0000256" key="3">
    <source>
        <dbReference type="ARBA" id="ARBA00022801"/>
    </source>
</evidence>
<organism evidence="10 11">
    <name type="scientific">Gadus morhua</name>
    <name type="common">Atlantic cod</name>
    <dbReference type="NCBI Taxonomy" id="8049"/>
    <lineage>
        <taxon>Eukaryota</taxon>
        <taxon>Metazoa</taxon>
        <taxon>Chordata</taxon>
        <taxon>Craniata</taxon>
        <taxon>Vertebrata</taxon>
        <taxon>Euteleostomi</taxon>
        <taxon>Actinopterygii</taxon>
        <taxon>Neopterygii</taxon>
        <taxon>Teleostei</taxon>
        <taxon>Neoteleostei</taxon>
        <taxon>Acanthomorphata</taxon>
        <taxon>Zeiogadaria</taxon>
        <taxon>Gadariae</taxon>
        <taxon>Gadiformes</taxon>
        <taxon>Gadoidei</taxon>
        <taxon>Gadidae</taxon>
        <taxon>Gadus</taxon>
    </lineage>
</organism>
<dbReference type="GO" id="GO:0016787">
    <property type="term" value="F:hydrolase activity"/>
    <property type="evidence" value="ECO:0007669"/>
    <property type="project" value="UniProtKB-KW"/>
</dbReference>
<evidence type="ECO:0000256" key="1">
    <source>
        <dbReference type="ARBA" id="ARBA00012552"/>
    </source>
</evidence>
<dbReference type="GO" id="GO:0003723">
    <property type="term" value="F:RNA binding"/>
    <property type="evidence" value="ECO:0007669"/>
    <property type="project" value="TreeGrafter"/>
</dbReference>
<dbReference type="InterPro" id="IPR048333">
    <property type="entry name" value="HA2_WH"/>
</dbReference>
<evidence type="ECO:0000256" key="2">
    <source>
        <dbReference type="ARBA" id="ARBA00022741"/>
    </source>
</evidence>
<dbReference type="InterPro" id="IPR002464">
    <property type="entry name" value="DNA/RNA_helicase_DEAH_CS"/>
</dbReference>
<dbReference type="GeneTree" id="ENSGT00940000156898"/>
<evidence type="ECO:0000259" key="9">
    <source>
        <dbReference type="PROSITE" id="PS51194"/>
    </source>
</evidence>
<keyword evidence="5" id="KW-0067">ATP-binding</keyword>
<dbReference type="Pfam" id="PF04408">
    <property type="entry name" value="WHD_HA2"/>
    <property type="match status" value="1"/>
</dbReference>
<evidence type="ECO:0000256" key="6">
    <source>
        <dbReference type="ARBA" id="ARBA00038040"/>
    </source>
</evidence>
<dbReference type="Gene3D" id="3.40.50.300">
    <property type="entry name" value="P-loop containing nucleotide triphosphate hydrolases"/>
    <property type="match status" value="2"/>
</dbReference>
<dbReference type="PROSITE" id="PS00690">
    <property type="entry name" value="DEAH_ATP_HELICASE"/>
    <property type="match status" value="1"/>
</dbReference>
<evidence type="ECO:0000256" key="7">
    <source>
        <dbReference type="ARBA" id="ARBA00047984"/>
    </source>
</evidence>
<dbReference type="GO" id="GO:0006397">
    <property type="term" value="P:mRNA processing"/>
    <property type="evidence" value="ECO:0007669"/>
    <property type="project" value="UniProtKB-KW"/>
</dbReference>
<dbReference type="InterPro" id="IPR027417">
    <property type="entry name" value="P-loop_NTPase"/>
</dbReference>
<evidence type="ECO:0000256" key="4">
    <source>
        <dbReference type="ARBA" id="ARBA00022806"/>
    </source>
</evidence>
<name>A0A8C5B6P4_GADMO</name>
<dbReference type="InterPro" id="IPR001650">
    <property type="entry name" value="Helicase_C-like"/>
</dbReference>
<dbReference type="PROSITE" id="PS51194">
    <property type="entry name" value="HELICASE_CTER"/>
    <property type="match status" value="1"/>
</dbReference>
<dbReference type="GO" id="GO:0034458">
    <property type="term" value="F:3'-5' RNA helicase activity"/>
    <property type="evidence" value="ECO:0007669"/>
    <property type="project" value="TreeGrafter"/>
</dbReference>
<reference evidence="10" key="1">
    <citation type="submission" date="2025-08" db="UniProtKB">
        <authorList>
            <consortium name="Ensembl"/>
        </authorList>
    </citation>
    <scope>IDENTIFICATION</scope>
</reference>
<dbReference type="Proteomes" id="UP000694546">
    <property type="component" value="Chromosome 14"/>
</dbReference>
<sequence length="648" mass="72909">MSTRVMLFNAVGVSSMLCLRRTEQKFADHMKDKSEKMINNMKHDELDNTDWNTKDCCTQPRRVAAMSVAKRVSEETSSNLGAEVGYAIRFEDCTSEKTVIKYMTDGILLRESLRESDLDHYSAVIMDEAHERSLNTDVLFGLLREVVARRSDLKLIVTSATMDSDKFAAFFGNVPIFHIPGRTFPVDVLFSKTPQEDYVEAAVKQALQVHLSGMVGDILIFMPGQEDIEVTSDQILERLEALDSAPALAVLPIYSQLPSDLQAKIFQKAPDGVRKCIVATNIAETSLTVDGIMFVVDAGYCKLKVFNPRIGMDALQVYPISQANANQRSGRAGRTGPGQCYRLYTQSAYKNEMLTTTIPEIQRTNLANVVLLLKSLGVQDLLLFHFMDPPPEDNMLNSMYQLWILGALDNTGGLTPTGRLMVEFPLDPALSKMLIVSCDMGCSADILIIVSMLSVPAIFYRPKVLDQVREKFAVPESDHLTYLNVYTQWKNNNYSSVWCNDHFIHTKAMRKVREVRSQLKDIMVQQKMNLMSCGSDWDIIRKCICAAYFHQAAKLKGIGEYVNVRTGMPCHLHPTSSLFGMGYTPDYITYHELVMTTKEYMQCVTAVDGEWLAELGPMFYSIKHAGKSRGVRSRRTPNELLLTRCGSW</sequence>
<reference evidence="10" key="2">
    <citation type="submission" date="2025-09" db="UniProtKB">
        <authorList>
            <consortium name="Ensembl"/>
        </authorList>
    </citation>
    <scope>IDENTIFICATION</scope>
</reference>